<dbReference type="InterPro" id="IPR025497">
    <property type="entry name" value="PatA-like_N"/>
</dbReference>
<reference evidence="6 7" key="1">
    <citation type="journal article" date="2018" name="Genome Announc.">
        <title>Genome Sequence of Geothermobacter sp. HR-1 Iron Reducer from the Loihi Seamount.</title>
        <authorList>
            <person name="Smith H."/>
            <person name="Abuyen K."/>
            <person name="Tremblay J."/>
            <person name="Savalia P."/>
            <person name="Perez-Rodriguez I."/>
            <person name="Emerson D."/>
            <person name="Tully B."/>
            <person name="Amend J."/>
        </authorList>
    </citation>
    <scope>NUCLEOTIDE SEQUENCE [LARGE SCALE GENOMIC DNA]</scope>
    <source>
        <strain evidence="6 7">HR-1</strain>
    </source>
</reference>
<dbReference type="InterPro" id="IPR001789">
    <property type="entry name" value="Sig_transdc_resp-reg_receiver"/>
</dbReference>
<keyword evidence="1 3" id="KW-0597">Phosphoprotein</keyword>
<keyword evidence="2" id="KW-0902">Two-component regulatory system</keyword>
<dbReference type="Pfam" id="PF00072">
    <property type="entry name" value="Response_reg"/>
    <property type="match status" value="1"/>
</dbReference>
<evidence type="ECO:0000256" key="1">
    <source>
        <dbReference type="ARBA" id="ARBA00022553"/>
    </source>
</evidence>
<gene>
    <name evidence="6" type="ORF">C2E25_05615</name>
</gene>
<evidence type="ECO:0000313" key="6">
    <source>
        <dbReference type="EMBL" id="PNU20698.1"/>
    </source>
</evidence>
<dbReference type="InterPro" id="IPR011006">
    <property type="entry name" value="CheY-like_superfamily"/>
</dbReference>
<proteinExistence type="predicted"/>
<accession>A0A2K2HBK1</accession>
<dbReference type="Proteomes" id="UP000236340">
    <property type="component" value="Unassembled WGS sequence"/>
</dbReference>
<feature type="modified residue" description="4-aspartylphosphate" evidence="3">
    <location>
        <position position="59"/>
    </location>
</feature>
<dbReference type="GO" id="GO:0000160">
    <property type="term" value="P:phosphorelay signal transduction system"/>
    <property type="evidence" value="ECO:0007669"/>
    <property type="project" value="UniProtKB-KW"/>
</dbReference>
<dbReference type="EMBL" id="PPFX01000009">
    <property type="protein sequence ID" value="PNU20698.1"/>
    <property type="molecule type" value="Genomic_DNA"/>
</dbReference>
<organism evidence="6 7">
    <name type="scientific">Geothermobacter hydrogeniphilus</name>
    <dbReference type="NCBI Taxonomy" id="1969733"/>
    <lineage>
        <taxon>Bacteria</taxon>
        <taxon>Pseudomonadati</taxon>
        <taxon>Thermodesulfobacteriota</taxon>
        <taxon>Desulfuromonadia</taxon>
        <taxon>Desulfuromonadales</taxon>
        <taxon>Geothermobacteraceae</taxon>
        <taxon>Geothermobacter</taxon>
    </lineage>
</organism>
<name>A0A2K2HBK1_9BACT</name>
<dbReference type="AlphaFoldDB" id="A0A2K2HBK1"/>
<dbReference type="Gene3D" id="3.40.50.2300">
    <property type="match status" value="1"/>
</dbReference>
<protein>
    <recommendedName>
        <fullName evidence="5">Response regulatory domain-containing protein</fullName>
    </recommendedName>
</protein>
<feature type="domain" description="Response regulatory" evidence="5">
    <location>
        <begin position="8"/>
        <end position="124"/>
    </location>
</feature>
<comment type="caution">
    <text evidence="6">The sequence shown here is derived from an EMBL/GenBank/DDBJ whole genome shotgun (WGS) entry which is preliminary data.</text>
</comment>
<dbReference type="PROSITE" id="PS50110">
    <property type="entry name" value="RESPONSE_REGULATORY"/>
    <property type="match status" value="1"/>
</dbReference>
<evidence type="ECO:0000259" key="5">
    <source>
        <dbReference type="PROSITE" id="PS50110"/>
    </source>
</evidence>
<dbReference type="InterPro" id="IPR050595">
    <property type="entry name" value="Bact_response_regulator"/>
</dbReference>
<dbReference type="PANTHER" id="PTHR44591:SF14">
    <property type="entry name" value="PROTEIN PILG"/>
    <property type="match status" value="1"/>
</dbReference>
<dbReference type="Pfam" id="PF14332">
    <property type="entry name" value="DUF4388"/>
    <property type="match status" value="1"/>
</dbReference>
<dbReference type="SMART" id="SM00448">
    <property type="entry name" value="REC"/>
    <property type="match status" value="1"/>
</dbReference>
<evidence type="ECO:0000256" key="3">
    <source>
        <dbReference type="PROSITE-ProRule" id="PRU00169"/>
    </source>
</evidence>
<dbReference type="SUPFAM" id="SSF52172">
    <property type="entry name" value="CheY-like"/>
    <property type="match status" value="1"/>
</dbReference>
<feature type="region of interest" description="Disordered" evidence="4">
    <location>
        <begin position="232"/>
        <end position="276"/>
    </location>
</feature>
<sequence length="380" mass="42930">MRRAKMPTILLVDDEKPFLLSLRDGLITLDRNFRILTANNGQQAVEVLTARKVDLLVTDLKMPIMDGFELLAYVSRCQPELPVIVMTAFGTPDIEARLSKIQALHYLEKPLDFDHLTRTVDNALAEEKHSYIRGITLATFLQLVHMEQKSCTLKVHSRGRVGYLYLRGGSLLDAETGDFHGEEAAYRIVAWDDAEIEMDSICRKQEKKIEATLEFLLMEAFRIKDEDAAAETDAGAQRNEGLSENHFGNLLTDKEDAPRSSMNPAQPAYNAPDKLDPHLLERLEKTSEILEYAIFDAKNFLEHKSKEPCSLSGLDPSYLFQVGEEMEAYVGCGTLSHVMVKAGQKNRFLFFRHGSRRIAISLKPGSRPKPVMEQLAEDLF</sequence>
<evidence type="ECO:0000256" key="4">
    <source>
        <dbReference type="SAM" id="MobiDB-lite"/>
    </source>
</evidence>
<dbReference type="PANTHER" id="PTHR44591">
    <property type="entry name" value="STRESS RESPONSE REGULATOR PROTEIN 1"/>
    <property type="match status" value="1"/>
</dbReference>
<evidence type="ECO:0000256" key="2">
    <source>
        <dbReference type="ARBA" id="ARBA00023012"/>
    </source>
</evidence>
<evidence type="ECO:0000313" key="7">
    <source>
        <dbReference type="Proteomes" id="UP000236340"/>
    </source>
</evidence>